<keyword evidence="2" id="KW-0472">Membrane</keyword>
<evidence type="ECO:0000256" key="2">
    <source>
        <dbReference type="SAM" id="Phobius"/>
    </source>
</evidence>
<feature type="transmembrane region" description="Helical" evidence="2">
    <location>
        <begin position="82"/>
        <end position="99"/>
    </location>
</feature>
<accession>A0A7S6ZS87</accession>
<protein>
    <recommendedName>
        <fullName evidence="5">DUF3618 domain-containing protein</fullName>
    </recommendedName>
</protein>
<evidence type="ECO:0000313" key="4">
    <source>
        <dbReference type="Proteomes" id="UP000594059"/>
    </source>
</evidence>
<reference evidence="3 4" key="1">
    <citation type="submission" date="2020-10" db="EMBL/GenBank/DDBJ databases">
        <title>complete genome sequencing of Lysobacter sp. H21R20.</title>
        <authorList>
            <person name="Bae J.-W."/>
            <person name="Lee S.-Y."/>
        </authorList>
    </citation>
    <scope>NUCLEOTIDE SEQUENCE [LARGE SCALE GENOMIC DNA]</scope>
    <source>
        <strain evidence="3 4">H21R20</strain>
    </source>
</reference>
<gene>
    <name evidence="3" type="ORF">INQ41_13090</name>
</gene>
<evidence type="ECO:0000256" key="1">
    <source>
        <dbReference type="SAM" id="MobiDB-lite"/>
    </source>
</evidence>
<proteinExistence type="predicted"/>
<feature type="compositionally biased region" description="Basic and acidic residues" evidence="1">
    <location>
        <begin position="129"/>
        <end position="140"/>
    </location>
</feature>
<keyword evidence="2" id="KW-1133">Transmembrane helix</keyword>
<name>A0A7S6ZS87_9GAMM</name>
<evidence type="ECO:0008006" key="5">
    <source>
        <dbReference type="Google" id="ProtNLM"/>
    </source>
</evidence>
<evidence type="ECO:0000313" key="3">
    <source>
        <dbReference type="EMBL" id="QOW19520.1"/>
    </source>
</evidence>
<dbReference type="AlphaFoldDB" id="A0A7S6ZS87"/>
<keyword evidence="2" id="KW-0812">Transmembrane</keyword>
<dbReference type="EMBL" id="CP063656">
    <property type="protein sequence ID" value="QOW19520.1"/>
    <property type="molecule type" value="Genomic_DNA"/>
</dbReference>
<feature type="region of interest" description="Disordered" evidence="1">
    <location>
        <begin position="123"/>
        <end position="147"/>
    </location>
</feature>
<keyword evidence="4" id="KW-1185">Reference proteome</keyword>
<sequence>MSRFDRLPDRAMNLANDVGDRIRHAMPSDVGARIRDAMPSNVGDRVRRALPSRAGGLLEAGVALGAMKTAGRTATVFVRRNPTIAVAALAGAGLLWYAAHRRAQKAERGLIEGRSRRVDVTAVGDEPVTETHNEDRDDSSRIIPDIV</sequence>
<organism evidence="3 4">
    <name type="scientific">Novilysobacter ciconiae</name>
    <dbReference type="NCBI Taxonomy" id="2781022"/>
    <lineage>
        <taxon>Bacteria</taxon>
        <taxon>Pseudomonadati</taxon>
        <taxon>Pseudomonadota</taxon>
        <taxon>Gammaproteobacteria</taxon>
        <taxon>Lysobacterales</taxon>
        <taxon>Lysobacteraceae</taxon>
        <taxon>Novilysobacter</taxon>
    </lineage>
</organism>
<dbReference type="RefSeq" id="WP_193985139.1">
    <property type="nucleotide sequence ID" value="NZ_CP063656.1"/>
</dbReference>
<dbReference type="KEGG" id="lcic:INQ41_13090"/>
<dbReference type="Proteomes" id="UP000594059">
    <property type="component" value="Chromosome"/>
</dbReference>